<dbReference type="Proteomes" id="UP000004980">
    <property type="component" value="Unassembled WGS sequence"/>
</dbReference>
<dbReference type="KEGG" id="phs:C2L64_35650"/>
<accession>A0AAN1JGH1</accession>
<proteinExistence type="predicted"/>
<organism evidence="1 4">
    <name type="scientific">Paraburkholderia hospita</name>
    <dbReference type="NCBI Taxonomy" id="169430"/>
    <lineage>
        <taxon>Bacteria</taxon>
        <taxon>Pseudomonadati</taxon>
        <taxon>Pseudomonadota</taxon>
        <taxon>Betaproteobacteria</taxon>
        <taxon>Burkholderiales</taxon>
        <taxon>Burkholderiaceae</taxon>
        <taxon>Paraburkholderia</taxon>
    </lineage>
</organism>
<reference evidence="2 3" key="1">
    <citation type="journal article" date="2012" name="J. Bacteriol.">
        <title>Draft Genome Sequence of the Soil Bacterium Burkholderia terrae Strain BS001, Which Interacts with Fungal Surface Structures.</title>
        <authorList>
            <person name="Nazir R."/>
            <person name="Hansen M.A."/>
            <person name="Sorensen S."/>
            <person name="van Elsas J.D."/>
        </authorList>
    </citation>
    <scope>NUCLEOTIDE SEQUENCE [LARGE SCALE GENOMIC DNA]</scope>
    <source>
        <strain evidence="2 3">BS001</strain>
    </source>
</reference>
<dbReference type="Proteomes" id="UP000236649">
    <property type="component" value="Chromosome 3"/>
</dbReference>
<evidence type="ECO:0000313" key="4">
    <source>
        <dbReference type="Proteomes" id="UP000236649"/>
    </source>
</evidence>
<dbReference type="EMBL" id="AKAU01000108">
    <property type="protein sequence ID" value="EIM99191.1"/>
    <property type="molecule type" value="Genomic_DNA"/>
</dbReference>
<evidence type="ECO:0000313" key="2">
    <source>
        <dbReference type="EMBL" id="EIM99191.1"/>
    </source>
</evidence>
<protein>
    <submittedName>
        <fullName evidence="1">Uncharacterized protein</fullName>
    </submittedName>
</protein>
<evidence type="ECO:0000313" key="1">
    <source>
        <dbReference type="EMBL" id="AUT73679.1"/>
    </source>
</evidence>
<evidence type="ECO:0000313" key="3">
    <source>
        <dbReference type="Proteomes" id="UP000004980"/>
    </source>
</evidence>
<dbReference type="AlphaFoldDB" id="A0AAN1JGH1"/>
<name>A0AAN1JGH1_9BURK</name>
<keyword evidence="3" id="KW-1185">Reference proteome</keyword>
<dbReference type="EMBL" id="CP026107">
    <property type="protein sequence ID" value="AUT73679.1"/>
    <property type="molecule type" value="Genomic_DNA"/>
</dbReference>
<sequence length="124" mass="13519">MSIARLCQEEGVQQCRRDLSSLIRVMWLRAGQIVAKFSFQDGRRFSANPRSIGQDALALLVTVAAAYGAASWVSDEIVGLSVSGAAERELASGVGSLKKRFREICMAIRTNLGTLSSMRKIIIE</sequence>
<gene>
    <name evidence="1" type="ORF">C2L64_35650</name>
    <name evidence="2" type="ORF">WQE_22496</name>
</gene>
<reference evidence="1 4" key="2">
    <citation type="submission" date="2018-01" db="EMBL/GenBank/DDBJ databases">
        <title>Species boundaries and ecological features among Paraburkholderia terrae DSMZ17804T, P. hospita DSMZ17164T and P. caribensis DSMZ13236T.</title>
        <authorList>
            <person name="Pratama A.A."/>
        </authorList>
    </citation>
    <scope>NUCLEOTIDE SEQUENCE [LARGE SCALE GENOMIC DNA]</scope>
    <source>
        <strain evidence="1 4">DSM 17164</strain>
    </source>
</reference>